<dbReference type="KEGG" id="trg:TRUGW13939_02265"/>
<keyword evidence="2" id="KW-1185">Reference proteome</keyword>
<gene>
    <name evidence="1" type="ORF">TRUGW13939_02265</name>
</gene>
<dbReference type="GeneID" id="55989774"/>
<protein>
    <submittedName>
        <fullName evidence="1">Uncharacterized protein</fullName>
    </submittedName>
</protein>
<dbReference type="Proteomes" id="UP000509510">
    <property type="component" value="Chromosome I"/>
</dbReference>
<proteinExistence type="predicted"/>
<sequence length="283" mass="33090">MEATNKNIIMPLEKPICPFCGAEEPPLLANFANHWLKYHLLDYIEFYRIPAGGIHDVLKIQELPIMKNQIPGETIPGELPYVLCFDKIEIAQPVTEKTVRQKDGVKLQHNPMTNLLSLLATNRLVYNEARRIFYRCNTFVIHNIKDLPFLLLEIGRDNASCLQSVYWEDDESEYENQIDWIKKYTTQGSSQEPLRKEINIWNNRILYMDFLDIIDDMTGSDQEYHGDIYGLLSRDSEHVLPTDTPTWYVFAVDCHWGGERYTTSVTAGFEFYYRNPRIEELLI</sequence>
<organism evidence="1 2">
    <name type="scientific">Talaromyces rugulosus</name>
    <name type="common">Penicillium rugulosum</name>
    <dbReference type="NCBI Taxonomy" id="121627"/>
    <lineage>
        <taxon>Eukaryota</taxon>
        <taxon>Fungi</taxon>
        <taxon>Dikarya</taxon>
        <taxon>Ascomycota</taxon>
        <taxon>Pezizomycotina</taxon>
        <taxon>Eurotiomycetes</taxon>
        <taxon>Eurotiomycetidae</taxon>
        <taxon>Eurotiales</taxon>
        <taxon>Trichocomaceae</taxon>
        <taxon>Talaromyces</taxon>
        <taxon>Talaromyces sect. Islandici</taxon>
    </lineage>
</organism>
<reference evidence="2" key="1">
    <citation type="submission" date="2020-06" db="EMBL/GenBank/DDBJ databases">
        <title>A chromosome-scale genome assembly of Talaromyces rugulosus W13939.</title>
        <authorList>
            <person name="Wang B."/>
            <person name="Guo L."/>
            <person name="Ye K."/>
            <person name="Wang L."/>
        </authorList>
    </citation>
    <scope>NUCLEOTIDE SEQUENCE [LARGE SCALE GENOMIC DNA]</scope>
    <source>
        <strain evidence="2">W13939</strain>
    </source>
</reference>
<name>A0A7H8QPU8_TALRU</name>
<accession>A0A7H8QPU8</accession>
<dbReference type="RefSeq" id="XP_035341352.1">
    <property type="nucleotide sequence ID" value="XM_035485459.1"/>
</dbReference>
<dbReference type="OrthoDB" id="4472000at2759"/>
<dbReference type="EMBL" id="CP055898">
    <property type="protein sequence ID" value="QKX55173.1"/>
    <property type="molecule type" value="Genomic_DNA"/>
</dbReference>
<dbReference type="AlphaFoldDB" id="A0A7H8QPU8"/>
<evidence type="ECO:0000313" key="1">
    <source>
        <dbReference type="EMBL" id="QKX55173.1"/>
    </source>
</evidence>
<evidence type="ECO:0000313" key="2">
    <source>
        <dbReference type="Proteomes" id="UP000509510"/>
    </source>
</evidence>